<gene>
    <name evidence="1" type="ORF">PoMZ_06125</name>
</gene>
<proteinExistence type="predicted"/>
<dbReference type="Proteomes" id="UP000294847">
    <property type="component" value="Chromosome 6"/>
</dbReference>
<sequence>MRASFIAIAVAAVAVQAAPAVIEARDDVADAAPASTAATNPVVPGIPAALPAIPAACSPTPGIDTVALYDKVFAFQKAYLFDKNNNETFKYYTTDFQSIWRRGSFTRDEFWATDNVQNWMGVSSYPTDSSFKDNRLHVAYDLGVNRTGHAGDDFVWKDGCIISQQQTPS</sequence>
<dbReference type="OMA" id="CIVSHQQ"/>
<name>A0A4P7NQ25_PYROR</name>
<reference evidence="1 2" key="1">
    <citation type="journal article" date="2019" name="Mol. Biol. Evol.">
        <title>Blast fungal genomes show frequent chromosomal changes, gene gains and losses, and effector gene turnover.</title>
        <authorList>
            <person name="Gomez Luciano L.B."/>
            <person name="Jason Tsai I."/>
            <person name="Chuma I."/>
            <person name="Tosa Y."/>
            <person name="Chen Y.H."/>
            <person name="Li J.Y."/>
            <person name="Li M.Y."/>
            <person name="Jade Lu M.Y."/>
            <person name="Nakayashiki H."/>
            <person name="Li W.H."/>
        </authorList>
    </citation>
    <scope>NUCLEOTIDE SEQUENCE [LARGE SCALE GENOMIC DNA]</scope>
    <source>
        <strain evidence="1">MZ5-1-6</strain>
    </source>
</reference>
<evidence type="ECO:0000313" key="1">
    <source>
        <dbReference type="EMBL" id="QBZ64427.1"/>
    </source>
</evidence>
<dbReference type="EMBL" id="CP034209">
    <property type="protein sequence ID" value="QBZ64427.1"/>
    <property type="molecule type" value="Genomic_DNA"/>
</dbReference>
<evidence type="ECO:0000313" key="2">
    <source>
        <dbReference type="Proteomes" id="UP000294847"/>
    </source>
</evidence>
<organism evidence="1 2">
    <name type="scientific">Pyricularia oryzae</name>
    <name type="common">Rice blast fungus</name>
    <name type="synonym">Magnaporthe oryzae</name>
    <dbReference type="NCBI Taxonomy" id="318829"/>
    <lineage>
        <taxon>Eukaryota</taxon>
        <taxon>Fungi</taxon>
        <taxon>Dikarya</taxon>
        <taxon>Ascomycota</taxon>
        <taxon>Pezizomycotina</taxon>
        <taxon>Sordariomycetes</taxon>
        <taxon>Sordariomycetidae</taxon>
        <taxon>Magnaporthales</taxon>
        <taxon>Pyriculariaceae</taxon>
        <taxon>Pyricularia</taxon>
    </lineage>
</organism>
<protein>
    <submittedName>
        <fullName evidence="1">Uncharacterized protein</fullName>
    </submittedName>
</protein>
<dbReference type="VEuPathDB" id="FungiDB:M_BR32_EuGene_00074431"/>
<accession>A0A4P7NQ25</accession>
<dbReference type="AlphaFoldDB" id="A0A4P7NQ25"/>